<dbReference type="PANTHER" id="PTHR38593">
    <property type="entry name" value="BLR2558 PROTEIN"/>
    <property type="match status" value="1"/>
</dbReference>
<evidence type="ECO:0000259" key="2">
    <source>
        <dbReference type="Pfam" id="PF13628"/>
    </source>
</evidence>
<feature type="chain" id="PRO_5035207435" description="DUF4142 domain-containing protein" evidence="1">
    <location>
        <begin position="22"/>
        <end position="197"/>
    </location>
</feature>
<evidence type="ECO:0000256" key="1">
    <source>
        <dbReference type="SAM" id="SignalP"/>
    </source>
</evidence>
<dbReference type="Pfam" id="PF13628">
    <property type="entry name" value="DUF4142"/>
    <property type="match status" value="1"/>
</dbReference>
<protein>
    <recommendedName>
        <fullName evidence="2">DUF4142 domain-containing protein</fullName>
    </recommendedName>
</protein>
<dbReference type="InterPro" id="IPR012347">
    <property type="entry name" value="Ferritin-like"/>
</dbReference>
<evidence type="ECO:0000313" key="4">
    <source>
        <dbReference type="Proteomes" id="UP000630142"/>
    </source>
</evidence>
<comment type="caution">
    <text evidence="3">The sequence shown here is derived from an EMBL/GenBank/DDBJ whole genome shotgun (WGS) entry which is preliminary data.</text>
</comment>
<accession>A0A8J3GMZ2</accession>
<sequence length="197" mass="21222">MPNKSTIVVASLLLSGAPALAQNSLKPDSTPALPVQEGQALPAADQDFLQHANNMSLAEIEAAKLGAEKASDPALKALSAELVSKHEALSKRLQEEAARFGTEDVKPDAGHAWDADIQRLKSLDGEAFDKEYVSWQMRVHQGLVALYQKQASDTPQTELAKFAITTMNEIQQQFNGIKEAGAKFGLEVDAVGQPPQY</sequence>
<proteinExistence type="predicted"/>
<dbReference type="InterPro" id="IPR025419">
    <property type="entry name" value="DUF4142"/>
</dbReference>
<keyword evidence="4" id="KW-1185">Reference proteome</keyword>
<evidence type="ECO:0000313" key="3">
    <source>
        <dbReference type="EMBL" id="GHD24348.1"/>
    </source>
</evidence>
<dbReference type="EMBL" id="BMZQ01000007">
    <property type="protein sequence ID" value="GHD24348.1"/>
    <property type="molecule type" value="Genomic_DNA"/>
</dbReference>
<organism evidence="3 4">
    <name type="scientific">Tianweitania populi</name>
    <dbReference type="NCBI Taxonomy" id="1607949"/>
    <lineage>
        <taxon>Bacteria</taxon>
        <taxon>Pseudomonadati</taxon>
        <taxon>Pseudomonadota</taxon>
        <taxon>Alphaproteobacteria</taxon>
        <taxon>Hyphomicrobiales</taxon>
        <taxon>Phyllobacteriaceae</taxon>
        <taxon>Tianweitania</taxon>
    </lineage>
</organism>
<dbReference type="PANTHER" id="PTHR38593:SF1">
    <property type="entry name" value="BLR2558 PROTEIN"/>
    <property type="match status" value="1"/>
</dbReference>
<reference evidence="3" key="1">
    <citation type="journal article" date="2014" name="Int. J. Syst. Evol. Microbiol.">
        <title>Complete genome sequence of Corynebacterium casei LMG S-19264T (=DSM 44701T), isolated from a smear-ripened cheese.</title>
        <authorList>
            <consortium name="US DOE Joint Genome Institute (JGI-PGF)"/>
            <person name="Walter F."/>
            <person name="Albersmeier A."/>
            <person name="Kalinowski J."/>
            <person name="Ruckert C."/>
        </authorList>
    </citation>
    <scope>NUCLEOTIDE SEQUENCE</scope>
    <source>
        <strain evidence="3">KCTC 42249</strain>
    </source>
</reference>
<dbReference type="Gene3D" id="1.20.1260.10">
    <property type="match status" value="1"/>
</dbReference>
<dbReference type="Proteomes" id="UP000630142">
    <property type="component" value="Unassembled WGS sequence"/>
</dbReference>
<reference evidence="3" key="2">
    <citation type="submission" date="2020-09" db="EMBL/GenBank/DDBJ databases">
        <authorList>
            <person name="Sun Q."/>
            <person name="Kim S."/>
        </authorList>
    </citation>
    <scope>NUCLEOTIDE SEQUENCE</scope>
    <source>
        <strain evidence="3">KCTC 42249</strain>
    </source>
</reference>
<name>A0A8J3GMZ2_9HYPH</name>
<dbReference type="AlphaFoldDB" id="A0A8J3GMZ2"/>
<dbReference type="RefSeq" id="WP_189507577.1">
    <property type="nucleotide sequence ID" value="NZ_BMZQ01000007.1"/>
</dbReference>
<keyword evidence="1" id="KW-0732">Signal</keyword>
<gene>
    <name evidence="3" type="ORF">GCM10016234_40460</name>
</gene>
<feature type="signal peptide" evidence="1">
    <location>
        <begin position="1"/>
        <end position="21"/>
    </location>
</feature>
<feature type="domain" description="DUF4142" evidence="2">
    <location>
        <begin position="44"/>
        <end position="175"/>
    </location>
</feature>